<dbReference type="InterPro" id="IPR011722">
    <property type="entry name" value="Hemimethylated_DNA-bd_dom"/>
</dbReference>
<dbReference type="InterPro" id="IPR007474">
    <property type="entry name" value="ApaG_domain"/>
</dbReference>
<dbReference type="GO" id="GO:0003677">
    <property type="term" value="F:DNA binding"/>
    <property type="evidence" value="ECO:0007669"/>
    <property type="project" value="InterPro"/>
</dbReference>
<keyword evidence="4" id="KW-1185">Reference proteome</keyword>
<evidence type="ECO:0000256" key="1">
    <source>
        <dbReference type="SAM" id="MobiDB-lite"/>
    </source>
</evidence>
<feature type="compositionally biased region" description="Low complexity" evidence="1">
    <location>
        <begin position="160"/>
        <end position="206"/>
    </location>
</feature>
<dbReference type="NCBIfam" id="NF003967">
    <property type="entry name" value="PRK05461.1"/>
    <property type="match status" value="1"/>
</dbReference>
<feature type="region of interest" description="Disordered" evidence="1">
    <location>
        <begin position="160"/>
        <end position="210"/>
    </location>
</feature>
<dbReference type="EnsemblMetazoa" id="GPPI010013-RA">
    <property type="protein sequence ID" value="GPPI010013-PA"/>
    <property type="gene ID" value="GPPI010013"/>
</dbReference>
<dbReference type="GO" id="GO:0070987">
    <property type="term" value="P:error-free translesion synthesis"/>
    <property type="evidence" value="ECO:0007669"/>
    <property type="project" value="TreeGrafter"/>
</dbReference>
<dbReference type="GO" id="GO:0005634">
    <property type="term" value="C:nucleus"/>
    <property type="evidence" value="ECO:0007669"/>
    <property type="project" value="TreeGrafter"/>
</dbReference>
<proteinExistence type="predicted"/>
<dbReference type="STRING" id="67801.A0A1B0AVH7"/>
<dbReference type="GO" id="GO:0042645">
    <property type="term" value="C:mitochondrial nucleoid"/>
    <property type="evidence" value="ECO:0007669"/>
    <property type="project" value="TreeGrafter"/>
</dbReference>
<dbReference type="PANTHER" id="PTHR14289">
    <property type="entry name" value="F-BOX ONLY PROTEIN 3"/>
    <property type="match status" value="1"/>
</dbReference>
<feature type="region of interest" description="Disordered" evidence="1">
    <location>
        <begin position="81"/>
        <end position="136"/>
    </location>
</feature>
<dbReference type="VEuPathDB" id="VectorBase:GPPI010013"/>
<dbReference type="EMBL" id="JXJN01004247">
    <property type="status" value="NOT_ANNOTATED_CDS"/>
    <property type="molecule type" value="Genomic_DNA"/>
</dbReference>
<evidence type="ECO:0000313" key="4">
    <source>
        <dbReference type="Proteomes" id="UP000092460"/>
    </source>
</evidence>
<reference evidence="3" key="2">
    <citation type="submission" date="2020-05" db="UniProtKB">
        <authorList>
            <consortium name="EnsemblMetazoa"/>
        </authorList>
    </citation>
    <scope>IDENTIFICATION</scope>
    <source>
        <strain evidence="3">IAEA</strain>
    </source>
</reference>
<name>A0A1B0AVH7_9MUSC</name>
<dbReference type="AlphaFoldDB" id="A0A1B0AVH7"/>
<dbReference type="SMART" id="SM00992">
    <property type="entry name" value="YccV-like"/>
    <property type="match status" value="1"/>
</dbReference>
<dbReference type="Proteomes" id="UP000092460">
    <property type="component" value="Unassembled WGS sequence"/>
</dbReference>
<evidence type="ECO:0000313" key="3">
    <source>
        <dbReference type="EnsemblMetazoa" id="GPPI010013-PA"/>
    </source>
</evidence>
<feature type="domain" description="ApaG" evidence="2">
    <location>
        <begin position="319"/>
        <end position="444"/>
    </location>
</feature>
<protein>
    <recommendedName>
        <fullName evidence="2">ApaG domain-containing protein</fullName>
    </recommendedName>
</protein>
<sequence>MGFLQQMLLSRCAPPLMFIIKRTVKKQNSNPTRLAEVGRLETIKLDGKYETGQLFLHRIFGYRGVVLFPWTARVYDRDLHSHTKPTQSTKATNAQPPQTTTTQPPSTNSNTAAASNATETGKSAASQEYFPPKSSTDAAESVSAALKSQLSEVVNTLNSAVSSNTSSSSSTASKSATETKSNAPSGTNSTSTSSNASSSTSSTSKDSNSKEIRGKVHTFYQVLIDSRDCPYIRAQTEAVTFLGSQDSNRSLYAIPGLDYVSHDDIMPYSSTDKLPLHHELFDKFLNHVPEKQPTFEAKDTLKSWQDKNHPWLELSDVHKETTENIRVTVIPFYMGCRETPASSVYWWRYSIRLENLGMMSVQLRERHWRIFSLSGTLETVRGRGVVGQEPILSPRLPAFQYSSHVSLQAPSGHMWGTFRLEREDGHMFDCKIPPFSLESKPEDPITGQPIKMD</sequence>
<organism evidence="3 4">
    <name type="scientific">Glossina palpalis gambiensis</name>
    <dbReference type="NCBI Taxonomy" id="67801"/>
    <lineage>
        <taxon>Eukaryota</taxon>
        <taxon>Metazoa</taxon>
        <taxon>Ecdysozoa</taxon>
        <taxon>Arthropoda</taxon>
        <taxon>Hexapoda</taxon>
        <taxon>Insecta</taxon>
        <taxon>Pterygota</taxon>
        <taxon>Neoptera</taxon>
        <taxon>Endopterygota</taxon>
        <taxon>Diptera</taxon>
        <taxon>Brachycera</taxon>
        <taxon>Muscomorpha</taxon>
        <taxon>Hippoboscoidea</taxon>
        <taxon>Glossinidae</taxon>
        <taxon>Glossina</taxon>
    </lineage>
</organism>
<dbReference type="PROSITE" id="PS51087">
    <property type="entry name" value="APAG"/>
    <property type="match status" value="1"/>
</dbReference>
<reference evidence="4" key="1">
    <citation type="submission" date="2015-01" db="EMBL/GenBank/DDBJ databases">
        <authorList>
            <person name="Aksoy S."/>
            <person name="Warren W."/>
            <person name="Wilson R.K."/>
        </authorList>
    </citation>
    <scope>NUCLEOTIDE SEQUENCE [LARGE SCALE GENOMIC DNA]</scope>
    <source>
        <strain evidence="4">IAEA</strain>
    </source>
</reference>
<evidence type="ECO:0000259" key="2">
    <source>
        <dbReference type="PROSITE" id="PS51087"/>
    </source>
</evidence>
<dbReference type="Gene3D" id="2.60.40.1470">
    <property type="entry name" value="ApaG domain"/>
    <property type="match status" value="1"/>
</dbReference>
<accession>A0A1B0AVH7</accession>
<dbReference type="SUPFAM" id="SSF110069">
    <property type="entry name" value="ApaG-like"/>
    <property type="match status" value="1"/>
</dbReference>
<dbReference type="PANTHER" id="PTHR14289:SF16">
    <property type="entry name" value="POLYMERASE DELTA-INTERACTING PROTEIN 2"/>
    <property type="match status" value="1"/>
</dbReference>
<feature type="compositionally biased region" description="Low complexity" evidence="1">
    <location>
        <begin position="91"/>
        <end position="118"/>
    </location>
</feature>
<dbReference type="InterPro" id="IPR036767">
    <property type="entry name" value="ApaG_sf"/>
</dbReference>
<dbReference type="Pfam" id="PF04379">
    <property type="entry name" value="DUF525"/>
    <property type="match status" value="1"/>
</dbReference>